<evidence type="ECO:0000313" key="1">
    <source>
        <dbReference type="EMBL" id="RMC18767.1"/>
    </source>
</evidence>
<name>A0A3M0LI91_HIRRU</name>
<protein>
    <submittedName>
        <fullName evidence="1">Uncharacterized protein</fullName>
    </submittedName>
</protein>
<proteinExistence type="predicted"/>
<accession>A0A3M0LI91</accession>
<dbReference type="AlphaFoldDB" id="A0A3M0LI91"/>
<reference evidence="1 2" key="1">
    <citation type="submission" date="2018-07" db="EMBL/GenBank/DDBJ databases">
        <title>A high quality draft genome assembly of the barn swallow (H. rustica rustica).</title>
        <authorList>
            <person name="Formenti G."/>
            <person name="Chiara M."/>
            <person name="Poveda L."/>
            <person name="Francoijs K.-J."/>
            <person name="Bonisoli-Alquati A."/>
            <person name="Canova L."/>
            <person name="Gianfranceschi L."/>
            <person name="Horner D.S."/>
            <person name="Saino N."/>
        </authorList>
    </citation>
    <scope>NUCLEOTIDE SEQUENCE [LARGE SCALE GENOMIC DNA]</scope>
    <source>
        <strain evidence="1">Chelidonia</strain>
        <tissue evidence="1">Blood</tissue>
    </source>
</reference>
<comment type="caution">
    <text evidence="1">The sequence shown here is derived from an EMBL/GenBank/DDBJ whole genome shotgun (WGS) entry which is preliminary data.</text>
</comment>
<gene>
    <name evidence="1" type="ORF">DUI87_04663</name>
</gene>
<evidence type="ECO:0000313" key="2">
    <source>
        <dbReference type="Proteomes" id="UP000269221"/>
    </source>
</evidence>
<sequence length="100" mass="11482">MEGEKTGWIQLHHEFKEPPAKYFNDFNLLFEKLSASVQIPGELHDAQILPVANLPEVWASACESADHVLESLKDNKTKIPKRMAGYCHCTMDQKDEDRNR</sequence>
<organism evidence="1 2">
    <name type="scientific">Hirundo rustica rustica</name>
    <dbReference type="NCBI Taxonomy" id="333673"/>
    <lineage>
        <taxon>Eukaryota</taxon>
        <taxon>Metazoa</taxon>
        <taxon>Chordata</taxon>
        <taxon>Craniata</taxon>
        <taxon>Vertebrata</taxon>
        <taxon>Euteleostomi</taxon>
        <taxon>Archelosauria</taxon>
        <taxon>Archosauria</taxon>
        <taxon>Dinosauria</taxon>
        <taxon>Saurischia</taxon>
        <taxon>Theropoda</taxon>
        <taxon>Coelurosauria</taxon>
        <taxon>Aves</taxon>
        <taxon>Neognathae</taxon>
        <taxon>Neoaves</taxon>
        <taxon>Telluraves</taxon>
        <taxon>Australaves</taxon>
        <taxon>Passeriformes</taxon>
        <taxon>Sylvioidea</taxon>
        <taxon>Hirundinidae</taxon>
        <taxon>Hirundo</taxon>
    </lineage>
</organism>
<dbReference type="Proteomes" id="UP000269221">
    <property type="component" value="Unassembled WGS sequence"/>
</dbReference>
<dbReference type="EMBL" id="QRBI01000096">
    <property type="protein sequence ID" value="RMC18767.1"/>
    <property type="molecule type" value="Genomic_DNA"/>
</dbReference>
<keyword evidence="2" id="KW-1185">Reference proteome</keyword>